<dbReference type="PATRIC" id="fig|914150.5.peg.2164"/>
<sequence length="228" mass="25643">MTTSIASQLELLQQEIAKSREKRVNFPDNVRLIAVSKRQPLDKIEEAYQCGHRDFGENFVQEGVEKIQKLDKSDIQWHMLGAIQSRKCKDIATHFDWVQSVDRLKVIKKLDQAREGSPPLNVCIQVNLFGEEQKAGVDSTSCFELAEAIQEAEHLTLRGIMALPPKQTEYEKQLAQFDKIAALYRQLSDKYPQVDTLSMGMSGDFEAAIAAGSNMIRVGTAIFGPRDS</sequence>
<dbReference type="OrthoDB" id="9804072at2"/>
<comment type="cofactor">
    <cofactor evidence="3">
        <name>pyridoxal 5'-phosphate</name>
        <dbReference type="ChEBI" id="CHEBI:597326"/>
    </cofactor>
</comment>
<feature type="modified residue" description="N6-(pyridoxal phosphate)lysine" evidence="2 3">
    <location>
        <position position="37"/>
    </location>
</feature>
<dbReference type="STRING" id="914150.TQ33_2135"/>
<evidence type="ECO:0000256" key="1">
    <source>
        <dbReference type="ARBA" id="ARBA00022898"/>
    </source>
</evidence>
<gene>
    <name evidence="6" type="ORF">TQ33_2135</name>
</gene>
<dbReference type="FunFam" id="3.20.20.10:FF:000018">
    <property type="entry name" value="Pyridoxal phosphate homeostasis protein"/>
    <property type="match status" value="1"/>
</dbReference>
<dbReference type="KEGG" id="kge:TQ33_2135"/>
<dbReference type="CDD" id="cd06824">
    <property type="entry name" value="PLPDE_III_Yggs_like"/>
    <property type="match status" value="1"/>
</dbReference>
<organism evidence="6 7">
    <name type="scientific">Kangiella geojedonensis</name>
    <dbReference type="NCBI Taxonomy" id="914150"/>
    <lineage>
        <taxon>Bacteria</taxon>
        <taxon>Pseudomonadati</taxon>
        <taxon>Pseudomonadota</taxon>
        <taxon>Gammaproteobacteria</taxon>
        <taxon>Kangiellales</taxon>
        <taxon>Kangiellaceae</taxon>
        <taxon>Kangiella</taxon>
    </lineage>
</organism>
<feature type="domain" description="Alanine racemase N-terminal" evidence="5">
    <location>
        <begin position="29"/>
        <end position="226"/>
    </location>
</feature>
<dbReference type="PIRSF" id="PIRSF004848">
    <property type="entry name" value="YBL036c_PLPDEIII"/>
    <property type="match status" value="1"/>
</dbReference>
<dbReference type="EMBL" id="CP010975">
    <property type="protein sequence ID" value="AKE53062.1"/>
    <property type="molecule type" value="Genomic_DNA"/>
</dbReference>
<accession>A0A0F6TS07</accession>
<evidence type="ECO:0000256" key="4">
    <source>
        <dbReference type="RuleBase" id="RU004514"/>
    </source>
</evidence>
<dbReference type="PANTHER" id="PTHR10146:SF14">
    <property type="entry name" value="PYRIDOXAL PHOSPHATE HOMEOSTASIS PROTEIN"/>
    <property type="match status" value="1"/>
</dbReference>
<evidence type="ECO:0000256" key="2">
    <source>
        <dbReference type="HAMAP-Rule" id="MF_02087"/>
    </source>
</evidence>
<evidence type="ECO:0000313" key="7">
    <source>
        <dbReference type="Proteomes" id="UP000034071"/>
    </source>
</evidence>
<protein>
    <recommendedName>
        <fullName evidence="2">Pyridoxal phosphate homeostasis protein</fullName>
        <shortName evidence="2">PLP homeostasis protein</shortName>
    </recommendedName>
</protein>
<dbReference type="Gene3D" id="3.20.20.10">
    <property type="entry name" value="Alanine racemase"/>
    <property type="match status" value="1"/>
</dbReference>
<dbReference type="InterPro" id="IPR011078">
    <property type="entry name" value="PyrdxlP_homeostasis"/>
</dbReference>
<dbReference type="Proteomes" id="UP000034071">
    <property type="component" value="Chromosome"/>
</dbReference>
<keyword evidence="1 2" id="KW-0663">Pyridoxal phosphate</keyword>
<dbReference type="AlphaFoldDB" id="A0A0F6TS07"/>
<dbReference type="InterPro" id="IPR001608">
    <property type="entry name" value="Ala_racemase_N"/>
</dbReference>
<dbReference type="HOGENOM" id="CLU_059988_0_1_6"/>
<dbReference type="SUPFAM" id="SSF51419">
    <property type="entry name" value="PLP-binding barrel"/>
    <property type="match status" value="1"/>
</dbReference>
<name>A0A0F6TS07_9GAMM</name>
<dbReference type="PANTHER" id="PTHR10146">
    <property type="entry name" value="PROLINE SYNTHETASE CO-TRANSCRIBED BACTERIAL HOMOLOG PROTEIN"/>
    <property type="match status" value="1"/>
</dbReference>
<dbReference type="RefSeq" id="WP_046562050.1">
    <property type="nucleotide sequence ID" value="NZ_CP010975.1"/>
</dbReference>
<evidence type="ECO:0000256" key="3">
    <source>
        <dbReference type="PIRSR" id="PIRSR004848-1"/>
    </source>
</evidence>
<comment type="function">
    <text evidence="2">Pyridoxal 5'-phosphate (PLP)-binding protein, which is involved in PLP homeostasis.</text>
</comment>
<dbReference type="NCBIfam" id="TIGR00044">
    <property type="entry name" value="YggS family pyridoxal phosphate-dependent enzyme"/>
    <property type="match status" value="1"/>
</dbReference>
<evidence type="ECO:0000313" key="6">
    <source>
        <dbReference type="EMBL" id="AKE53062.1"/>
    </source>
</evidence>
<evidence type="ECO:0000259" key="5">
    <source>
        <dbReference type="Pfam" id="PF01168"/>
    </source>
</evidence>
<dbReference type="InterPro" id="IPR029066">
    <property type="entry name" value="PLP-binding_barrel"/>
</dbReference>
<dbReference type="GO" id="GO:0030170">
    <property type="term" value="F:pyridoxal phosphate binding"/>
    <property type="evidence" value="ECO:0007669"/>
    <property type="project" value="UniProtKB-UniRule"/>
</dbReference>
<keyword evidence="7" id="KW-1185">Reference proteome</keyword>
<dbReference type="Pfam" id="PF01168">
    <property type="entry name" value="Ala_racemase_N"/>
    <property type="match status" value="1"/>
</dbReference>
<comment type="similarity">
    <text evidence="2 4">Belongs to the pyridoxal phosphate-binding protein YggS/PROSC family.</text>
</comment>
<dbReference type="HAMAP" id="MF_02087">
    <property type="entry name" value="PLP_homeostasis"/>
    <property type="match status" value="1"/>
</dbReference>
<reference evidence="6 7" key="1">
    <citation type="submission" date="2015-02" db="EMBL/GenBank/DDBJ databases">
        <title>Complete genome sequence of Kangiella geojedonensis strain YCS-5T.</title>
        <authorList>
            <person name="Kim K.M."/>
        </authorList>
    </citation>
    <scope>NUCLEOTIDE SEQUENCE [LARGE SCALE GENOMIC DNA]</scope>
    <source>
        <strain evidence="6 7">YCS-5</strain>
    </source>
</reference>
<proteinExistence type="inferred from homology"/>